<gene>
    <name evidence="5" type="primary">adrA_4</name>
    <name evidence="5" type="ORF">MSP8886_03869</name>
</gene>
<dbReference type="GO" id="GO:0005886">
    <property type="term" value="C:plasma membrane"/>
    <property type="evidence" value="ECO:0007669"/>
    <property type="project" value="TreeGrafter"/>
</dbReference>
<dbReference type="PROSITE" id="PS50887">
    <property type="entry name" value="GGDEF"/>
    <property type="match status" value="1"/>
</dbReference>
<evidence type="ECO:0000256" key="3">
    <source>
        <dbReference type="ARBA" id="ARBA00034247"/>
    </source>
</evidence>
<dbReference type="GO" id="GO:0052621">
    <property type="term" value="F:diguanylate cyclase activity"/>
    <property type="evidence" value="ECO:0007669"/>
    <property type="project" value="UniProtKB-EC"/>
</dbReference>
<dbReference type="Pfam" id="PF00990">
    <property type="entry name" value="GGDEF"/>
    <property type="match status" value="1"/>
</dbReference>
<protein>
    <recommendedName>
        <fullName evidence="2">diguanylate cyclase</fullName>
        <ecNumber evidence="2">2.7.7.65</ecNumber>
    </recommendedName>
</protein>
<keyword evidence="6" id="KW-1185">Reference proteome</keyword>
<dbReference type="SUPFAM" id="SSF55785">
    <property type="entry name" value="PYP-like sensor domain (PAS domain)"/>
    <property type="match status" value="1"/>
</dbReference>
<sequence length="303" mass="34831">MEMDPHIFPCGLMVSDFQEQKILQLNAYIENEFGFAKESLIGQPITALFTKASILFLEHYFYPMLLQDGKVSELQVMLLSAKKEPVPVTINATLSQQGKIHWALFSAINRDQLYQELINTRDKLEDKTKALTITSATDELTGLLNRREATKRANEMIQQTKRADLMLSFILLDIDYFKRVNDTFGHQKGDKILIEMSKVLVNTVRSCDIVARWGGEEFLIVLYNTPIDKANTFCQRLHDRINQIAIGRDTLHVSIGMTGYPIDKQALNLDEIIWQADEALYDAKERGRNQTRLFKESLLLDKR</sequence>
<evidence type="ECO:0000256" key="1">
    <source>
        <dbReference type="ARBA" id="ARBA00001946"/>
    </source>
</evidence>
<keyword evidence="5" id="KW-0548">Nucleotidyltransferase</keyword>
<dbReference type="EMBL" id="FLOB01000014">
    <property type="protein sequence ID" value="SBS36830.1"/>
    <property type="molecule type" value="Genomic_DNA"/>
</dbReference>
<dbReference type="NCBIfam" id="TIGR00254">
    <property type="entry name" value="GGDEF"/>
    <property type="match status" value="1"/>
</dbReference>
<evidence type="ECO:0000313" key="6">
    <source>
        <dbReference type="Proteomes" id="UP000092544"/>
    </source>
</evidence>
<dbReference type="Gene3D" id="3.30.450.20">
    <property type="entry name" value="PAS domain"/>
    <property type="match status" value="1"/>
</dbReference>
<dbReference type="GO" id="GO:0043709">
    <property type="term" value="P:cell adhesion involved in single-species biofilm formation"/>
    <property type="evidence" value="ECO:0007669"/>
    <property type="project" value="TreeGrafter"/>
</dbReference>
<proteinExistence type="predicted"/>
<dbReference type="InterPro" id="IPR035965">
    <property type="entry name" value="PAS-like_dom_sf"/>
</dbReference>
<dbReference type="Gene3D" id="3.30.70.270">
    <property type="match status" value="1"/>
</dbReference>
<evidence type="ECO:0000313" key="5">
    <source>
        <dbReference type="EMBL" id="SBS36830.1"/>
    </source>
</evidence>
<organism evidence="5 6">
    <name type="scientific">Marinomonas spartinae</name>
    <dbReference type="NCBI Taxonomy" id="1792290"/>
    <lineage>
        <taxon>Bacteria</taxon>
        <taxon>Pseudomonadati</taxon>
        <taxon>Pseudomonadota</taxon>
        <taxon>Gammaproteobacteria</taxon>
        <taxon>Oceanospirillales</taxon>
        <taxon>Oceanospirillaceae</taxon>
        <taxon>Marinomonas</taxon>
    </lineage>
</organism>
<evidence type="ECO:0000256" key="2">
    <source>
        <dbReference type="ARBA" id="ARBA00012528"/>
    </source>
</evidence>
<dbReference type="PANTHER" id="PTHR45138">
    <property type="entry name" value="REGULATORY COMPONENTS OF SENSORY TRANSDUCTION SYSTEM"/>
    <property type="match status" value="1"/>
</dbReference>
<dbReference type="SMART" id="SM00267">
    <property type="entry name" value="GGDEF"/>
    <property type="match status" value="1"/>
</dbReference>
<dbReference type="PANTHER" id="PTHR45138:SF9">
    <property type="entry name" value="DIGUANYLATE CYCLASE DGCM-RELATED"/>
    <property type="match status" value="1"/>
</dbReference>
<dbReference type="InterPro" id="IPR029787">
    <property type="entry name" value="Nucleotide_cyclase"/>
</dbReference>
<dbReference type="SUPFAM" id="SSF55073">
    <property type="entry name" value="Nucleotide cyclase"/>
    <property type="match status" value="1"/>
</dbReference>
<dbReference type="EC" id="2.7.7.65" evidence="2"/>
<dbReference type="GO" id="GO:1902201">
    <property type="term" value="P:negative regulation of bacterial-type flagellum-dependent cell motility"/>
    <property type="evidence" value="ECO:0007669"/>
    <property type="project" value="TreeGrafter"/>
</dbReference>
<dbReference type="AlphaFoldDB" id="A0A1A8TUF0"/>
<accession>A0A1A8TUF0</accession>
<dbReference type="OrthoDB" id="5620448at2"/>
<name>A0A1A8TUF0_9GAMM</name>
<keyword evidence="5" id="KW-0808">Transferase</keyword>
<dbReference type="Proteomes" id="UP000092544">
    <property type="component" value="Unassembled WGS sequence"/>
</dbReference>
<dbReference type="STRING" id="1792290.MSP8886_03869"/>
<dbReference type="InterPro" id="IPR043128">
    <property type="entry name" value="Rev_trsase/Diguanyl_cyclase"/>
</dbReference>
<reference evidence="5 6" key="1">
    <citation type="submission" date="2016-06" db="EMBL/GenBank/DDBJ databases">
        <authorList>
            <person name="Kjaerup R.B."/>
            <person name="Dalgaard T.S."/>
            <person name="Juul-Madsen H.R."/>
        </authorList>
    </citation>
    <scope>NUCLEOTIDE SEQUENCE [LARGE SCALE GENOMIC DNA]</scope>
    <source>
        <strain evidence="5 6">CECT 8886</strain>
    </source>
</reference>
<dbReference type="CDD" id="cd01949">
    <property type="entry name" value="GGDEF"/>
    <property type="match status" value="1"/>
</dbReference>
<dbReference type="InterPro" id="IPR000160">
    <property type="entry name" value="GGDEF_dom"/>
</dbReference>
<comment type="catalytic activity">
    <reaction evidence="3">
        <text>2 GTP = 3',3'-c-di-GMP + 2 diphosphate</text>
        <dbReference type="Rhea" id="RHEA:24898"/>
        <dbReference type="ChEBI" id="CHEBI:33019"/>
        <dbReference type="ChEBI" id="CHEBI:37565"/>
        <dbReference type="ChEBI" id="CHEBI:58805"/>
        <dbReference type="EC" id="2.7.7.65"/>
    </reaction>
</comment>
<evidence type="ECO:0000259" key="4">
    <source>
        <dbReference type="PROSITE" id="PS50887"/>
    </source>
</evidence>
<dbReference type="InterPro" id="IPR050469">
    <property type="entry name" value="Diguanylate_Cyclase"/>
</dbReference>
<comment type="cofactor">
    <cofactor evidence="1">
        <name>Mg(2+)</name>
        <dbReference type="ChEBI" id="CHEBI:18420"/>
    </cofactor>
</comment>
<dbReference type="FunFam" id="3.30.70.270:FF:000001">
    <property type="entry name" value="Diguanylate cyclase domain protein"/>
    <property type="match status" value="1"/>
</dbReference>
<feature type="domain" description="GGDEF" evidence="4">
    <location>
        <begin position="165"/>
        <end position="296"/>
    </location>
</feature>